<evidence type="ECO:0000313" key="2">
    <source>
        <dbReference type="EMBL" id="UWP59866.1"/>
    </source>
</evidence>
<dbReference type="Proteomes" id="UP001060164">
    <property type="component" value="Chromosome"/>
</dbReference>
<name>A0ABY5VI37_9FIRM</name>
<keyword evidence="1" id="KW-0472">Membrane</keyword>
<reference evidence="2" key="1">
    <citation type="journal article" date="2022" name="Cell">
        <title>Design, construction, and in vivo augmentation of a complex gut microbiome.</title>
        <authorList>
            <person name="Cheng A.G."/>
            <person name="Ho P.Y."/>
            <person name="Aranda-Diaz A."/>
            <person name="Jain S."/>
            <person name="Yu F.B."/>
            <person name="Meng X."/>
            <person name="Wang M."/>
            <person name="Iakiviak M."/>
            <person name="Nagashima K."/>
            <person name="Zhao A."/>
            <person name="Murugkar P."/>
            <person name="Patil A."/>
            <person name="Atabakhsh K."/>
            <person name="Weakley A."/>
            <person name="Yan J."/>
            <person name="Brumbaugh A.R."/>
            <person name="Higginbottom S."/>
            <person name="Dimas A."/>
            <person name="Shiver A.L."/>
            <person name="Deutschbauer A."/>
            <person name="Neff N."/>
            <person name="Sonnenburg J.L."/>
            <person name="Huang K.C."/>
            <person name="Fischbach M.A."/>
        </authorList>
    </citation>
    <scope>NUCLEOTIDE SEQUENCE</scope>
    <source>
        <strain evidence="2">DSM 19829</strain>
    </source>
</reference>
<evidence type="ECO:0000313" key="3">
    <source>
        <dbReference type="Proteomes" id="UP001060164"/>
    </source>
</evidence>
<keyword evidence="3" id="KW-1185">Reference proteome</keyword>
<feature type="transmembrane region" description="Helical" evidence="1">
    <location>
        <begin position="23"/>
        <end position="48"/>
    </location>
</feature>
<keyword evidence="1" id="KW-1133">Transmembrane helix</keyword>
<dbReference type="RefSeq" id="WP_028528085.1">
    <property type="nucleotide sequence ID" value="NZ_CABLBR010000007.1"/>
</dbReference>
<proteinExistence type="predicted"/>
<sequence>MKKCIIGWHRKCRWADRISDGAVFLHFTGICITFLHTAPVFSILVSAYKSHLMISGIRKNPMVQNDIDKTANMYYYMKQRTNISSHYYWR</sequence>
<accession>A0ABY5VI37</accession>
<dbReference type="EMBL" id="CP102290">
    <property type="protein sequence ID" value="UWP59866.1"/>
    <property type="molecule type" value="Genomic_DNA"/>
</dbReference>
<keyword evidence="1" id="KW-0812">Transmembrane</keyword>
<gene>
    <name evidence="2" type="ORF">NQ502_02040</name>
</gene>
<evidence type="ECO:0000256" key="1">
    <source>
        <dbReference type="SAM" id="Phobius"/>
    </source>
</evidence>
<protein>
    <submittedName>
        <fullName evidence="2">Uncharacterized protein</fullName>
    </submittedName>
</protein>
<organism evidence="2 3">
    <name type="scientific">Ruminococcus gauvreauii</name>
    <dbReference type="NCBI Taxonomy" id="438033"/>
    <lineage>
        <taxon>Bacteria</taxon>
        <taxon>Bacillati</taxon>
        <taxon>Bacillota</taxon>
        <taxon>Clostridia</taxon>
        <taxon>Eubacteriales</taxon>
        <taxon>Oscillospiraceae</taxon>
        <taxon>Ruminococcus</taxon>
    </lineage>
</organism>